<feature type="signal peptide" evidence="2">
    <location>
        <begin position="1"/>
        <end position="28"/>
    </location>
</feature>
<dbReference type="PROSITE" id="PS51257">
    <property type="entry name" value="PROKAR_LIPOPROTEIN"/>
    <property type="match status" value="1"/>
</dbReference>
<protein>
    <recommendedName>
        <fullName evidence="3">Cupin type-2 domain-containing protein</fullName>
    </recommendedName>
</protein>
<feature type="domain" description="Cupin type-2" evidence="3">
    <location>
        <begin position="108"/>
        <end position="173"/>
    </location>
</feature>
<name>A0ABN1XXD8_9PSEU</name>
<dbReference type="SUPFAM" id="SSF51182">
    <property type="entry name" value="RmlC-like cupins"/>
    <property type="match status" value="1"/>
</dbReference>
<dbReference type="InterPro" id="IPR011051">
    <property type="entry name" value="RmlC_Cupin_sf"/>
</dbReference>
<feature type="region of interest" description="Disordered" evidence="1">
    <location>
        <begin position="30"/>
        <end position="87"/>
    </location>
</feature>
<evidence type="ECO:0000256" key="2">
    <source>
        <dbReference type="SAM" id="SignalP"/>
    </source>
</evidence>
<proteinExistence type="predicted"/>
<dbReference type="Gene3D" id="2.60.120.10">
    <property type="entry name" value="Jelly Rolls"/>
    <property type="match status" value="1"/>
</dbReference>
<evidence type="ECO:0000256" key="1">
    <source>
        <dbReference type="SAM" id="MobiDB-lite"/>
    </source>
</evidence>
<comment type="caution">
    <text evidence="4">The sequence shown here is derived from an EMBL/GenBank/DDBJ whole genome shotgun (WGS) entry which is preliminary data.</text>
</comment>
<keyword evidence="5" id="KW-1185">Reference proteome</keyword>
<dbReference type="InterPro" id="IPR014710">
    <property type="entry name" value="RmlC-like_jellyroll"/>
</dbReference>
<dbReference type="RefSeq" id="WP_344024097.1">
    <property type="nucleotide sequence ID" value="NZ_BAAAJK010000018.1"/>
</dbReference>
<sequence length="193" mass="19498">MRTRPRPALAGPALLVAVAALLAGCAQPGQLGHESADPAGAASPAAPGTTEPAPPGTGPGSPDDPTGTALPGVPGAPVAQAGSDTRGVLERPIEISTPGPAELLVRTEVLQPGQVTGWIRHPGTATSAVRSGELTVQRAGRCEPQTFRTGEAFFIGDGEPNELRNDGPEPVVLTRSQLLAPGIPEREPVEPAC</sequence>
<evidence type="ECO:0000313" key="4">
    <source>
        <dbReference type="EMBL" id="GAA1392386.1"/>
    </source>
</evidence>
<evidence type="ECO:0000313" key="5">
    <source>
        <dbReference type="Proteomes" id="UP001501414"/>
    </source>
</evidence>
<dbReference type="Proteomes" id="UP001501414">
    <property type="component" value="Unassembled WGS sequence"/>
</dbReference>
<feature type="compositionally biased region" description="Low complexity" evidence="1">
    <location>
        <begin position="60"/>
        <end position="69"/>
    </location>
</feature>
<dbReference type="Pfam" id="PF07883">
    <property type="entry name" value="Cupin_2"/>
    <property type="match status" value="1"/>
</dbReference>
<keyword evidence="2" id="KW-0732">Signal</keyword>
<accession>A0ABN1XXD8</accession>
<feature type="chain" id="PRO_5047045711" description="Cupin type-2 domain-containing protein" evidence="2">
    <location>
        <begin position="29"/>
        <end position="193"/>
    </location>
</feature>
<organism evidence="4 5">
    <name type="scientific">Pseudonocardia kongjuensis</name>
    <dbReference type="NCBI Taxonomy" id="102227"/>
    <lineage>
        <taxon>Bacteria</taxon>
        <taxon>Bacillati</taxon>
        <taxon>Actinomycetota</taxon>
        <taxon>Actinomycetes</taxon>
        <taxon>Pseudonocardiales</taxon>
        <taxon>Pseudonocardiaceae</taxon>
        <taxon>Pseudonocardia</taxon>
    </lineage>
</organism>
<feature type="compositionally biased region" description="Low complexity" evidence="1">
    <location>
        <begin position="37"/>
        <end position="51"/>
    </location>
</feature>
<reference evidence="4 5" key="1">
    <citation type="journal article" date="2019" name="Int. J. Syst. Evol. Microbiol.">
        <title>The Global Catalogue of Microorganisms (GCM) 10K type strain sequencing project: providing services to taxonomists for standard genome sequencing and annotation.</title>
        <authorList>
            <consortium name="The Broad Institute Genomics Platform"/>
            <consortium name="The Broad Institute Genome Sequencing Center for Infectious Disease"/>
            <person name="Wu L."/>
            <person name="Ma J."/>
        </authorList>
    </citation>
    <scope>NUCLEOTIDE SEQUENCE [LARGE SCALE GENOMIC DNA]</scope>
    <source>
        <strain evidence="4 5">JCM 11896</strain>
    </source>
</reference>
<dbReference type="EMBL" id="BAAAJK010000018">
    <property type="protein sequence ID" value="GAA1392386.1"/>
    <property type="molecule type" value="Genomic_DNA"/>
</dbReference>
<gene>
    <name evidence="4" type="ORF">GCM10009613_36930</name>
</gene>
<dbReference type="InterPro" id="IPR013096">
    <property type="entry name" value="Cupin_2"/>
</dbReference>
<evidence type="ECO:0000259" key="3">
    <source>
        <dbReference type="Pfam" id="PF07883"/>
    </source>
</evidence>